<dbReference type="Proteomes" id="UP001412067">
    <property type="component" value="Unassembled WGS sequence"/>
</dbReference>
<feature type="chain" id="PRO_5046932249" description="Secreted protein" evidence="1">
    <location>
        <begin position="21"/>
        <end position="123"/>
    </location>
</feature>
<keyword evidence="1" id="KW-0732">Signal</keyword>
<organism evidence="2 3">
    <name type="scientific">Platanthera guangdongensis</name>
    <dbReference type="NCBI Taxonomy" id="2320717"/>
    <lineage>
        <taxon>Eukaryota</taxon>
        <taxon>Viridiplantae</taxon>
        <taxon>Streptophyta</taxon>
        <taxon>Embryophyta</taxon>
        <taxon>Tracheophyta</taxon>
        <taxon>Spermatophyta</taxon>
        <taxon>Magnoliopsida</taxon>
        <taxon>Liliopsida</taxon>
        <taxon>Asparagales</taxon>
        <taxon>Orchidaceae</taxon>
        <taxon>Orchidoideae</taxon>
        <taxon>Orchideae</taxon>
        <taxon>Orchidinae</taxon>
        <taxon>Platanthera</taxon>
    </lineage>
</organism>
<feature type="signal peptide" evidence="1">
    <location>
        <begin position="1"/>
        <end position="20"/>
    </location>
</feature>
<evidence type="ECO:0000313" key="3">
    <source>
        <dbReference type="Proteomes" id="UP001412067"/>
    </source>
</evidence>
<protein>
    <recommendedName>
        <fullName evidence="4">Secreted protein</fullName>
    </recommendedName>
</protein>
<keyword evidence="3" id="KW-1185">Reference proteome</keyword>
<sequence>MIADTIPLILALLLPLQTKSKHGFLTKNFSSQRGIVCNITAFGSNTSNTVIELNLEVSALLMQKMRNMKKRDEKSGRNEDLLCFHARMQFFSSRPLYCWTKSRNPLCRSMLGEFQGTLTARWG</sequence>
<proteinExistence type="predicted"/>
<dbReference type="EMBL" id="JBBWWR010000018">
    <property type="protein sequence ID" value="KAK8943741.1"/>
    <property type="molecule type" value="Genomic_DNA"/>
</dbReference>
<evidence type="ECO:0000313" key="2">
    <source>
        <dbReference type="EMBL" id="KAK8943741.1"/>
    </source>
</evidence>
<gene>
    <name evidence="2" type="ORF">KSP40_PGU012262</name>
</gene>
<accession>A0ABR2LM06</accession>
<name>A0ABR2LM06_9ASPA</name>
<comment type="caution">
    <text evidence="2">The sequence shown here is derived from an EMBL/GenBank/DDBJ whole genome shotgun (WGS) entry which is preliminary data.</text>
</comment>
<evidence type="ECO:0000256" key="1">
    <source>
        <dbReference type="SAM" id="SignalP"/>
    </source>
</evidence>
<reference evidence="2 3" key="1">
    <citation type="journal article" date="2022" name="Nat. Plants">
        <title>Genomes of leafy and leafless Platanthera orchids illuminate the evolution of mycoheterotrophy.</title>
        <authorList>
            <person name="Li M.H."/>
            <person name="Liu K.W."/>
            <person name="Li Z."/>
            <person name="Lu H.C."/>
            <person name="Ye Q.L."/>
            <person name="Zhang D."/>
            <person name="Wang J.Y."/>
            <person name="Li Y.F."/>
            <person name="Zhong Z.M."/>
            <person name="Liu X."/>
            <person name="Yu X."/>
            <person name="Liu D.K."/>
            <person name="Tu X.D."/>
            <person name="Liu B."/>
            <person name="Hao Y."/>
            <person name="Liao X.Y."/>
            <person name="Jiang Y.T."/>
            <person name="Sun W.H."/>
            <person name="Chen J."/>
            <person name="Chen Y.Q."/>
            <person name="Ai Y."/>
            <person name="Zhai J.W."/>
            <person name="Wu S.S."/>
            <person name="Zhou Z."/>
            <person name="Hsiao Y.Y."/>
            <person name="Wu W.L."/>
            <person name="Chen Y.Y."/>
            <person name="Lin Y.F."/>
            <person name="Hsu J.L."/>
            <person name="Li C.Y."/>
            <person name="Wang Z.W."/>
            <person name="Zhao X."/>
            <person name="Zhong W.Y."/>
            <person name="Ma X.K."/>
            <person name="Ma L."/>
            <person name="Huang J."/>
            <person name="Chen G.Z."/>
            <person name="Huang M.Z."/>
            <person name="Huang L."/>
            <person name="Peng D.H."/>
            <person name="Luo Y.B."/>
            <person name="Zou S.Q."/>
            <person name="Chen S.P."/>
            <person name="Lan S."/>
            <person name="Tsai W.C."/>
            <person name="Van de Peer Y."/>
            <person name="Liu Z.J."/>
        </authorList>
    </citation>
    <scope>NUCLEOTIDE SEQUENCE [LARGE SCALE GENOMIC DNA]</scope>
    <source>
        <strain evidence="2">Lor288</strain>
    </source>
</reference>
<evidence type="ECO:0008006" key="4">
    <source>
        <dbReference type="Google" id="ProtNLM"/>
    </source>
</evidence>